<protein>
    <submittedName>
        <fullName evidence="2">Mitochondrial inner membrane protein oxa1</fullName>
    </submittedName>
</protein>
<proteinExistence type="predicted"/>
<dbReference type="Proteomes" id="UP000726737">
    <property type="component" value="Unassembled WGS sequence"/>
</dbReference>
<gene>
    <name evidence="2" type="primary">OXA1</name>
    <name evidence="2" type="ORF">BG011_008520</name>
</gene>
<dbReference type="AlphaFoldDB" id="A0A9P6PNV0"/>
<evidence type="ECO:0000313" key="3">
    <source>
        <dbReference type="Proteomes" id="UP000726737"/>
    </source>
</evidence>
<feature type="region of interest" description="Disordered" evidence="1">
    <location>
        <begin position="1"/>
        <end position="30"/>
    </location>
</feature>
<dbReference type="PANTHER" id="PTHR28241:SF1">
    <property type="entry name" value="MITOCHONDRIAL IMPORT PROTEIN 1"/>
    <property type="match status" value="1"/>
</dbReference>
<organism evidence="2 3">
    <name type="scientific">Mortierella polycephala</name>
    <dbReference type="NCBI Taxonomy" id="41804"/>
    <lineage>
        <taxon>Eukaryota</taxon>
        <taxon>Fungi</taxon>
        <taxon>Fungi incertae sedis</taxon>
        <taxon>Mucoromycota</taxon>
        <taxon>Mortierellomycotina</taxon>
        <taxon>Mortierellomycetes</taxon>
        <taxon>Mortierellales</taxon>
        <taxon>Mortierellaceae</taxon>
        <taxon>Mortierella</taxon>
    </lineage>
</organism>
<comment type="caution">
    <text evidence="2">The sequence shown here is derived from an EMBL/GenBank/DDBJ whole genome shotgun (WGS) entry which is preliminary data.</text>
</comment>
<name>A0A9P6PNV0_9FUNG</name>
<dbReference type="GO" id="GO:0045040">
    <property type="term" value="P:protein insertion into mitochondrial outer membrane"/>
    <property type="evidence" value="ECO:0007669"/>
    <property type="project" value="TreeGrafter"/>
</dbReference>
<dbReference type="Pfam" id="PF08219">
    <property type="entry name" value="TOM13"/>
    <property type="match status" value="1"/>
</dbReference>
<feature type="compositionally biased region" description="Polar residues" evidence="1">
    <location>
        <begin position="106"/>
        <end position="119"/>
    </location>
</feature>
<dbReference type="EMBL" id="JAAAJA010000707">
    <property type="protein sequence ID" value="KAG0250274.1"/>
    <property type="molecule type" value="Genomic_DNA"/>
</dbReference>
<dbReference type="GO" id="GO:0070096">
    <property type="term" value="P:mitochondrial outer membrane translocase complex assembly"/>
    <property type="evidence" value="ECO:0007669"/>
    <property type="project" value="TreeGrafter"/>
</dbReference>
<feature type="compositionally biased region" description="Low complexity" evidence="1">
    <location>
        <begin position="83"/>
        <end position="101"/>
    </location>
</feature>
<feature type="compositionally biased region" description="Basic and acidic residues" evidence="1">
    <location>
        <begin position="1"/>
        <end position="19"/>
    </location>
</feature>
<feature type="region of interest" description="Disordered" evidence="1">
    <location>
        <begin position="83"/>
        <end position="119"/>
    </location>
</feature>
<evidence type="ECO:0000256" key="1">
    <source>
        <dbReference type="SAM" id="MobiDB-lite"/>
    </source>
</evidence>
<reference evidence="2" key="1">
    <citation type="journal article" date="2020" name="Fungal Divers.">
        <title>Resolving the Mortierellaceae phylogeny through synthesis of multi-gene phylogenetics and phylogenomics.</title>
        <authorList>
            <person name="Vandepol N."/>
            <person name="Liber J."/>
            <person name="Desiro A."/>
            <person name="Na H."/>
            <person name="Kennedy M."/>
            <person name="Barry K."/>
            <person name="Grigoriev I.V."/>
            <person name="Miller A.N."/>
            <person name="O'Donnell K."/>
            <person name="Stajich J.E."/>
            <person name="Bonito G."/>
        </authorList>
    </citation>
    <scope>NUCLEOTIDE SEQUENCE</scope>
    <source>
        <strain evidence="2">KOD948</strain>
    </source>
</reference>
<dbReference type="GO" id="GO:0005741">
    <property type="term" value="C:mitochondrial outer membrane"/>
    <property type="evidence" value="ECO:0007669"/>
    <property type="project" value="InterPro"/>
</dbReference>
<accession>A0A9P6PNV0</accession>
<evidence type="ECO:0000313" key="2">
    <source>
        <dbReference type="EMBL" id="KAG0250274.1"/>
    </source>
</evidence>
<sequence>MSEHTLELNDPAAETHLEEPMEDNETAASGILLQKADYEPEATSLNSSAILDHPEEINANDAEKDNNKTAKYPSYAAAAAAAAPAPATTPTVRAPAPVTARPSRKTAPSTTMASAKPLSTSTELSTHVVDLNQTMPWKLIYPVISRDTIIMLCKATAINFLLPFVNGVFLGFGEICAHELAYRWGWTNSAHVVKVPGRQPASAGNVGIRAAGSSNLSNSYISGQSGISGLGRYENEFE</sequence>
<dbReference type="InterPro" id="IPR013262">
    <property type="entry name" value="OMP_MIM1/TOM13_mt"/>
</dbReference>
<dbReference type="PANTHER" id="PTHR28241">
    <property type="entry name" value="MITOCHONDRIAL IMPORT PROTEIN 1"/>
    <property type="match status" value="1"/>
</dbReference>
<keyword evidence="3" id="KW-1185">Reference proteome</keyword>
<dbReference type="OrthoDB" id="5529571at2759"/>